<dbReference type="NCBIfam" id="TIGR04265">
    <property type="entry name" value="bac_cardiolipin"/>
    <property type="match status" value="1"/>
</dbReference>
<evidence type="ECO:0000256" key="4">
    <source>
        <dbReference type="ARBA" id="ARBA00022679"/>
    </source>
</evidence>
<feature type="domain" description="PLD phosphodiesterase" evidence="15">
    <location>
        <begin position="402"/>
        <end position="429"/>
    </location>
</feature>
<evidence type="ECO:0000256" key="13">
    <source>
        <dbReference type="HAMAP-Rule" id="MF_01916"/>
    </source>
</evidence>
<name>A0A1H2V8T3_9FIRM</name>
<proteinExistence type="inferred from homology"/>
<feature type="active site" evidence="13">
    <location>
        <position position="414"/>
    </location>
</feature>
<dbReference type="FunFam" id="3.30.870.10:FF:000014">
    <property type="entry name" value="Cardiolipin synthase"/>
    <property type="match status" value="1"/>
</dbReference>
<evidence type="ECO:0000256" key="12">
    <source>
        <dbReference type="ARBA" id="ARBA00057569"/>
    </source>
</evidence>
<feature type="active site" evidence="13">
    <location>
        <position position="237"/>
    </location>
</feature>
<keyword evidence="8 13" id="KW-0443">Lipid metabolism</keyword>
<dbReference type="CDD" id="cd09112">
    <property type="entry name" value="PLDc_CLS_2"/>
    <property type="match status" value="1"/>
</dbReference>
<dbReference type="InterPro" id="IPR027379">
    <property type="entry name" value="CLS_N"/>
</dbReference>
<protein>
    <recommendedName>
        <fullName evidence="13 14">Cardiolipin synthase</fullName>
        <shortName evidence="13">CL synthase</shortName>
        <ecNumber evidence="13 14">2.7.8.-</ecNumber>
    </recommendedName>
</protein>
<evidence type="ECO:0000256" key="5">
    <source>
        <dbReference type="ARBA" id="ARBA00022692"/>
    </source>
</evidence>
<sequence length="489" mass="57205">MGDSMEYIIDGYTWLFTNILWINILFAILLVFFERRNPTTTWLWLMVLTFLPGIGFLLYLFIGQDMSKKKMFKIKEKEDKGIRERVLRQGQKMVEDEYKFSNPRFLEYDDIIKMHILTSESFFSEDNYIEFYFSGQEKFEALLESIENAKKYIYLEYYIMKSDGIGTKLIDKLTQKAKEGVEVKVLYDGMGGRKLRKDCFDALKKAGGEVAVFFPPFAPYVTPRINYRNHRKICIIDGKEAFIGGFNIGDEYLSLSKKFGYWRDTHIKIIGTAVEDLQWRFFKDWVFAAKKYNIQWNMELSERPKKGKAGIQIVSSGPDSKWASVKDGYFKMIANARERIYIQTPYFIPDDSIFEALRVAGLSGIDVKVMIPCKPDHPFVYWAGLSYIGELLEAGVRFYTYQNGFLHCKTFIMDDFVTSIGTANLDIRSFKLNFEVNAFIYDEDANRKMVEQFNKDLEHCREITKEEYAQRSNIVKIKESISRLLSPIL</sequence>
<dbReference type="AlphaFoldDB" id="A0A1H2V8T3"/>
<keyword evidence="17" id="KW-1185">Reference proteome</keyword>
<dbReference type="GO" id="GO:0005886">
    <property type="term" value="C:plasma membrane"/>
    <property type="evidence" value="ECO:0007669"/>
    <property type="project" value="UniProtKB-SubCell"/>
</dbReference>
<dbReference type="InterPro" id="IPR022924">
    <property type="entry name" value="Cardiolipin_synthase"/>
</dbReference>
<dbReference type="EMBL" id="FNNG01000003">
    <property type="protein sequence ID" value="SDW64766.1"/>
    <property type="molecule type" value="Genomic_DNA"/>
</dbReference>
<dbReference type="InterPro" id="IPR025202">
    <property type="entry name" value="PLD-like_dom"/>
</dbReference>
<keyword evidence="9 13" id="KW-0472">Membrane</keyword>
<evidence type="ECO:0000256" key="1">
    <source>
        <dbReference type="ARBA" id="ARBA00004651"/>
    </source>
</evidence>
<keyword evidence="4 13" id="KW-0808">Transferase</keyword>
<organism evidence="16 17">
    <name type="scientific">Tepidimicrobium xylanilyticum</name>
    <dbReference type="NCBI Taxonomy" id="1123352"/>
    <lineage>
        <taxon>Bacteria</taxon>
        <taxon>Bacillati</taxon>
        <taxon>Bacillota</taxon>
        <taxon>Tissierellia</taxon>
        <taxon>Tissierellales</taxon>
        <taxon>Tepidimicrobiaceae</taxon>
        <taxon>Tepidimicrobium</taxon>
    </lineage>
</organism>
<comment type="catalytic activity">
    <reaction evidence="13">
        <text>2 a 1,2-diacyl-sn-glycero-3-phospho-(1'-sn-glycerol) = a cardiolipin + glycerol</text>
        <dbReference type="Rhea" id="RHEA:31451"/>
        <dbReference type="ChEBI" id="CHEBI:17754"/>
        <dbReference type="ChEBI" id="CHEBI:62237"/>
        <dbReference type="ChEBI" id="CHEBI:64716"/>
    </reaction>
</comment>
<dbReference type="FunFam" id="3.30.870.10:FF:000021">
    <property type="entry name" value="Cardiolipin synthase"/>
    <property type="match status" value="1"/>
</dbReference>
<dbReference type="PANTHER" id="PTHR21248:SF22">
    <property type="entry name" value="PHOSPHOLIPASE D"/>
    <property type="match status" value="1"/>
</dbReference>
<keyword evidence="7 13" id="KW-1133">Transmembrane helix</keyword>
<dbReference type="InterPro" id="IPR030874">
    <property type="entry name" value="Cardiolipin_synth_Firmi"/>
</dbReference>
<evidence type="ECO:0000256" key="3">
    <source>
        <dbReference type="ARBA" id="ARBA00022516"/>
    </source>
</evidence>
<dbReference type="SMART" id="SM00155">
    <property type="entry name" value="PLDc"/>
    <property type="match status" value="2"/>
</dbReference>
<dbReference type="EC" id="2.7.8.-" evidence="13 14"/>
<feature type="domain" description="PLD phosphodiesterase" evidence="15">
    <location>
        <begin position="225"/>
        <end position="252"/>
    </location>
</feature>
<dbReference type="HAMAP" id="MF_01916">
    <property type="entry name" value="Cardiolipin_synth_Cls"/>
    <property type="match status" value="1"/>
</dbReference>
<dbReference type="PROSITE" id="PS50035">
    <property type="entry name" value="PLD"/>
    <property type="match status" value="2"/>
</dbReference>
<dbReference type="PANTHER" id="PTHR21248">
    <property type="entry name" value="CARDIOLIPIN SYNTHASE"/>
    <property type="match status" value="1"/>
</dbReference>
<feature type="active site" evidence="13">
    <location>
        <position position="409"/>
    </location>
</feature>
<evidence type="ECO:0000256" key="6">
    <source>
        <dbReference type="ARBA" id="ARBA00022737"/>
    </source>
</evidence>
<keyword evidence="2 13" id="KW-1003">Cell membrane</keyword>
<keyword evidence="6" id="KW-0677">Repeat</keyword>
<evidence type="ECO:0000256" key="11">
    <source>
        <dbReference type="ARBA" id="ARBA00023264"/>
    </source>
</evidence>
<evidence type="ECO:0000256" key="14">
    <source>
        <dbReference type="NCBIfam" id="TIGR04265"/>
    </source>
</evidence>
<reference evidence="16 17" key="1">
    <citation type="submission" date="2016-10" db="EMBL/GenBank/DDBJ databases">
        <authorList>
            <person name="de Groot N.N."/>
        </authorList>
    </citation>
    <scope>NUCLEOTIDE SEQUENCE [LARGE SCALE GENOMIC DNA]</scope>
    <source>
        <strain evidence="16 17">DSM 23310</strain>
    </source>
</reference>
<feature type="active site" evidence="13">
    <location>
        <position position="232"/>
    </location>
</feature>
<comment type="subcellular location">
    <subcellularLocation>
        <location evidence="1 13">Cell membrane</location>
        <topology evidence="1 13">Multi-pass membrane protein</topology>
    </subcellularLocation>
</comment>
<evidence type="ECO:0000256" key="7">
    <source>
        <dbReference type="ARBA" id="ARBA00022989"/>
    </source>
</evidence>
<feature type="transmembrane region" description="Helical" evidence="13">
    <location>
        <begin position="12"/>
        <end position="33"/>
    </location>
</feature>
<dbReference type="Proteomes" id="UP000198828">
    <property type="component" value="Unassembled WGS sequence"/>
</dbReference>
<keyword evidence="3 13" id="KW-0444">Lipid biosynthesis</keyword>
<evidence type="ECO:0000313" key="17">
    <source>
        <dbReference type="Proteomes" id="UP000198828"/>
    </source>
</evidence>
<evidence type="ECO:0000256" key="8">
    <source>
        <dbReference type="ARBA" id="ARBA00023098"/>
    </source>
</evidence>
<comment type="function">
    <text evidence="12 13">Catalyzes the reversible phosphatidyl group transfer from one phosphatidylglycerol molecule to another to form cardiolipin (CL) (diphosphatidylglycerol) and glycerol.</text>
</comment>
<evidence type="ECO:0000313" key="16">
    <source>
        <dbReference type="EMBL" id="SDW64766.1"/>
    </source>
</evidence>
<dbReference type="Pfam" id="PF13091">
    <property type="entry name" value="PLDc_2"/>
    <property type="match status" value="2"/>
</dbReference>
<evidence type="ECO:0000259" key="15">
    <source>
        <dbReference type="PROSITE" id="PS50035"/>
    </source>
</evidence>
<dbReference type="InterPro" id="IPR001736">
    <property type="entry name" value="PLipase_D/transphosphatidylase"/>
</dbReference>
<comment type="similarity">
    <text evidence="13">Belongs to the phospholipase D family. Cardiolipin synthase subfamily.</text>
</comment>
<dbReference type="SUPFAM" id="SSF56024">
    <property type="entry name" value="Phospholipase D/nuclease"/>
    <property type="match status" value="2"/>
</dbReference>
<keyword evidence="5 13" id="KW-0812">Transmembrane</keyword>
<gene>
    <name evidence="16" type="ORF">SAMN05660923_01050</name>
</gene>
<dbReference type="Gene3D" id="3.30.870.10">
    <property type="entry name" value="Endonuclease Chain A"/>
    <property type="match status" value="2"/>
</dbReference>
<evidence type="ECO:0000256" key="9">
    <source>
        <dbReference type="ARBA" id="ARBA00023136"/>
    </source>
</evidence>
<dbReference type="GO" id="GO:0008808">
    <property type="term" value="F:cardiolipin synthase activity"/>
    <property type="evidence" value="ECO:0007669"/>
    <property type="project" value="UniProtKB-UniRule"/>
</dbReference>
<dbReference type="GO" id="GO:0032049">
    <property type="term" value="P:cardiolipin biosynthetic process"/>
    <property type="evidence" value="ECO:0007669"/>
    <property type="project" value="UniProtKB-UniRule"/>
</dbReference>
<evidence type="ECO:0000256" key="10">
    <source>
        <dbReference type="ARBA" id="ARBA00023209"/>
    </source>
</evidence>
<accession>A0A1H2V8T3</accession>
<keyword evidence="10 13" id="KW-0594">Phospholipid biosynthesis</keyword>
<evidence type="ECO:0000256" key="2">
    <source>
        <dbReference type="ARBA" id="ARBA00022475"/>
    </source>
</evidence>
<feature type="active site" evidence="13">
    <location>
        <position position="407"/>
    </location>
</feature>
<dbReference type="CDD" id="cd09110">
    <property type="entry name" value="PLDc_CLS_1"/>
    <property type="match status" value="1"/>
</dbReference>
<feature type="transmembrane region" description="Helical" evidence="13">
    <location>
        <begin position="39"/>
        <end position="62"/>
    </location>
</feature>
<dbReference type="Pfam" id="PF13396">
    <property type="entry name" value="PLDc_N"/>
    <property type="match status" value="1"/>
</dbReference>
<feature type="active site" evidence="13">
    <location>
        <position position="230"/>
    </location>
</feature>
<keyword evidence="11 13" id="KW-1208">Phospholipid metabolism</keyword>